<feature type="transmembrane region" description="Helical" evidence="1">
    <location>
        <begin position="66"/>
        <end position="84"/>
    </location>
</feature>
<evidence type="ECO:0000259" key="2">
    <source>
        <dbReference type="Pfam" id="PF06580"/>
    </source>
</evidence>
<feature type="transmembrane region" description="Helical" evidence="1">
    <location>
        <begin position="33"/>
        <end position="54"/>
    </location>
</feature>
<name>A0ABS3Z119_9BACT</name>
<feature type="transmembrane region" description="Helical" evidence="1">
    <location>
        <begin position="9"/>
        <end position="27"/>
    </location>
</feature>
<gene>
    <name evidence="3" type="ORF">J7I42_26515</name>
</gene>
<sequence length="331" mass="38415">MKKIVAGHIAVWALASSFFLIPLYLFGFTNRTLYAILCFLTYIIVFYVNTLWILPRWIKERQFQWLVLHWLLLILLCTVISLAFNHFLHVFTRRGNFKLELVNTFLRTLLFVTIIILAGVTYRSIIDWFRNEQQRQQLENEKLRTELDFLKAQTNPHFLFNTLNNIYALACQQSVKTAGAVMKLSEIMHFMIYESGNGLVPVAREIYYIDQLIELQELRTAGRLMLEFSVTGDTTGYSLAPLILMALVENIFKHGVLNDEKHPVFINLYINEGKLQFSAKNKINHAASGLPGGIGLANVRRRIELLYPQKHQFSITSDNVYYSVFLELQLI</sequence>
<dbReference type="Proteomes" id="UP000677244">
    <property type="component" value="Unassembled WGS sequence"/>
</dbReference>
<proteinExistence type="predicted"/>
<keyword evidence="1" id="KW-0812">Transmembrane</keyword>
<dbReference type="RefSeq" id="WP_209141917.1">
    <property type="nucleotide sequence ID" value="NZ_JAGHKO010000011.1"/>
</dbReference>
<dbReference type="Pfam" id="PF06580">
    <property type="entry name" value="His_kinase"/>
    <property type="match status" value="1"/>
</dbReference>
<evidence type="ECO:0000313" key="4">
    <source>
        <dbReference type="Proteomes" id="UP000677244"/>
    </source>
</evidence>
<keyword evidence="3" id="KW-0808">Transferase</keyword>
<keyword evidence="1" id="KW-1133">Transmembrane helix</keyword>
<keyword evidence="4" id="KW-1185">Reference proteome</keyword>
<dbReference type="InterPro" id="IPR050640">
    <property type="entry name" value="Bact_2-comp_sensor_kinase"/>
</dbReference>
<dbReference type="EMBL" id="JAGHKO010000011">
    <property type="protein sequence ID" value="MBO9203866.1"/>
    <property type="molecule type" value="Genomic_DNA"/>
</dbReference>
<comment type="caution">
    <text evidence="3">The sequence shown here is derived from an EMBL/GenBank/DDBJ whole genome shotgun (WGS) entry which is preliminary data.</text>
</comment>
<dbReference type="GO" id="GO:0016301">
    <property type="term" value="F:kinase activity"/>
    <property type="evidence" value="ECO:0007669"/>
    <property type="project" value="UniProtKB-KW"/>
</dbReference>
<feature type="domain" description="Signal transduction histidine kinase internal region" evidence="2">
    <location>
        <begin position="146"/>
        <end position="223"/>
    </location>
</feature>
<feature type="transmembrane region" description="Helical" evidence="1">
    <location>
        <begin position="104"/>
        <end position="125"/>
    </location>
</feature>
<reference evidence="3 4" key="1">
    <citation type="submission" date="2021-03" db="EMBL/GenBank/DDBJ databases">
        <title>Assistant Professor.</title>
        <authorList>
            <person name="Huq M.A."/>
        </authorList>
    </citation>
    <scope>NUCLEOTIDE SEQUENCE [LARGE SCALE GENOMIC DNA]</scope>
    <source>
        <strain evidence="3 4">MAH-29</strain>
    </source>
</reference>
<evidence type="ECO:0000313" key="3">
    <source>
        <dbReference type="EMBL" id="MBO9203866.1"/>
    </source>
</evidence>
<dbReference type="PANTHER" id="PTHR34220:SF7">
    <property type="entry name" value="SENSOR HISTIDINE KINASE YPDA"/>
    <property type="match status" value="1"/>
</dbReference>
<keyword evidence="3" id="KW-0418">Kinase</keyword>
<dbReference type="InterPro" id="IPR010559">
    <property type="entry name" value="Sig_transdc_His_kin_internal"/>
</dbReference>
<protein>
    <submittedName>
        <fullName evidence="3">Sensor histidine kinase</fullName>
    </submittedName>
</protein>
<accession>A0ABS3Z119</accession>
<keyword evidence="1" id="KW-0472">Membrane</keyword>
<evidence type="ECO:0000256" key="1">
    <source>
        <dbReference type="SAM" id="Phobius"/>
    </source>
</evidence>
<dbReference type="PANTHER" id="PTHR34220">
    <property type="entry name" value="SENSOR HISTIDINE KINASE YPDA"/>
    <property type="match status" value="1"/>
</dbReference>
<organism evidence="3 4">
    <name type="scientific">Niastella soli</name>
    <dbReference type="NCBI Taxonomy" id="2821487"/>
    <lineage>
        <taxon>Bacteria</taxon>
        <taxon>Pseudomonadati</taxon>
        <taxon>Bacteroidota</taxon>
        <taxon>Chitinophagia</taxon>
        <taxon>Chitinophagales</taxon>
        <taxon>Chitinophagaceae</taxon>
        <taxon>Niastella</taxon>
    </lineage>
</organism>